<evidence type="ECO:0000313" key="2">
    <source>
        <dbReference type="EMBL" id="KIJ38977.1"/>
    </source>
</evidence>
<name>A0A0C9VBQ7_SPHS4</name>
<evidence type="ECO:0000313" key="3">
    <source>
        <dbReference type="Proteomes" id="UP000054279"/>
    </source>
</evidence>
<reference evidence="2 3" key="1">
    <citation type="submission" date="2014-06" db="EMBL/GenBank/DDBJ databases">
        <title>Evolutionary Origins and Diversification of the Mycorrhizal Mutualists.</title>
        <authorList>
            <consortium name="DOE Joint Genome Institute"/>
            <consortium name="Mycorrhizal Genomics Consortium"/>
            <person name="Kohler A."/>
            <person name="Kuo A."/>
            <person name="Nagy L.G."/>
            <person name="Floudas D."/>
            <person name="Copeland A."/>
            <person name="Barry K.W."/>
            <person name="Cichocki N."/>
            <person name="Veneault-Fourrey C."/>
            <person name="LaButti K."/>
            <person name="Lindquist E.A."/>
            <person name="Lipzen A."/>
            <person name="Lundell T."/>
            <person name="Morin E."/>
            <person name="Murat C."/>
            <person name="Riley R."/>
            <person name="Ohm R."/>
            <person name="Sun H."/>
            <person name="Tunlid A."/>
            <person name="Henrissat B."/>
            <person name="Grigoriev I.V."/>
            <person name="Hibbett D.S."/>
            <person name="Martin F."/>
        </authorList>
    </citation>
    <scope>NUCLEOTIDE SEQUENCE [LARGE SCALE GENOMIC DNA]</scope>
    <source>
        <strain evidence="2 3">SS14</strain>
    </source>
</reference>
<dbReference type="OrthoDB" id="4980495at2759"/>
<evidence type="ECO:0000256" key="1">
    <source>
        <dbReference type="SAM" id="MobiDB-lite"/>
    </source>
</evidence>
<protein>
    <submittedName>
        <fullName evidence="2">Uncharacterized protein</fullName>
    </submittedName>
</protein>
<gene>
    <name evidence="2" type="ORF">M422DRAFT_781270</name>
</gene>
<sequence length="389" mass="44410">MKSKHTDEQLSWLRSHLTEYEQRASGNVRGDAKKFALEMASKYIEKWGVPDGEKENTMKEQIYTWFKNTSARGKEARKRHQLMKKAERPSTAYLTVPNIEQPVHTSPSTSQLRYQPPPQPQPQPQPQPPPPPPPQTHYAPPIPQPPQHFVAPAPNSGGLPPYASTVRDSILDPTCTPNDVSTAMQICPNIPDIMNAVFAAAILLTSTATSDMGDPLHHLMHRYSSAINLWPRTMAYRAYTGVHSGRYLLHYSIRKNATWIPSNPIHHHHHDMQEELNRINLDRQRRRDHVLWARIHAASLELGLVENTWLAETLANDAMWEEDEVEWVSGCVLLKGLVRAGKMPEIGSTWTDLMHRYQSKWKEVRDEGRQALMAETLLDVRKALEGHRM</sequence>
<feature type="region of interest" description="Disordered" evidence="1">
    <location>
        <begin position="70"/>
        <end position="165"/>
    </location>
</feature>
<accession>A0A0C9VBQ7</accession>
<dbReference type="HOGENOM" id="CLU_630150_0_0_1"/>
<dbReference type="AlphaFoldDB" id="A0A0C9VBQ7"/>
<proteinExistence type="predicted"/>
<dbReference type="Proteomes" id="UP000054279">
    <property type="component" value="Unassembled WGS sequence"/>
</dbReference>
<keyword evidence="3" id="KW-1185">Reference proteome</keyword>
<dbReference type="EMBL" id="KN837156">
    <property type="protein sequence ID" value="KIJ38977.1"/>
    <property type="molecule type" value="Genomic_DNA"/>
</dbReference>
<organism evidence="2 3">
    <name type="scientific">Sphaerobolus stellatus (strain SS14)</name>
    <dbReference type="NCBI Taxonomy" id="990650"/>
    <lineage>
        <taxon>Eukaryota</taxon>
        <taxon>Fungi</taxon>
        <taxon>Dikarya</taxon>
        <taxon>Basidiomycota</taxon>
        <taxon>Agaricomycotina</taxon>
        <taxon>Agaricomycetes</taxon>
        <taxon>Phallomycetidae</taxon>
        <taxon>Geastrales</taxon>
        <taxon>Sphaerobolaceae</taxon>
        <taxon>Sphaerobolus</taxon>
    </lineage>
</organism>
<feature type="compositionally biased region" description="Polar residues" evidence="1">
    <location>
        <begin position="103"/>
        <end position="113"/>
    </location>
</feature>
<feature type="compositionally biased region" description="Pro residues" evidence="1">
    <location>
        <begin position="115"/>
        <end position="146"/>
    </location>
</feature>